<keyword evidence="4 6" id="KW-1133">Transmembrane helix</keyword>
<evidence type="ECO:0000313" key="8">
    <source>
        <dbReference type="EMBL" id="MDT0596406.1"/>
    </source>
</evidence>
<feature type="transmembrane region" description="Helical" evidence="6">
    <location>
        <begin position="432"/>
        <end position="453"/>
    </location>
</feature>
<evidence type="ECO:0000256" key="6">
    <source>
        <dbReference type="SAM" id="Phobius"/>
    </source>
</evidence>
<proteinExistence type="predicted"/>
<evidence type="ECO:0000256" key="4">
    <source>
        <dbReference type="ARBA" id="ARBA00022989"/>
    </source>
</evidence>
<keyword evidence="2" id="KW-1003">Cell membrane</keyword>
<feature type="transmembrane region" description="Helical" evidence="6">
    <location>
        <begin position="831"/>
        <end position="851"/>
    </location>
</feature>
<feature type="transmembrane region" description="Helical" evidence="6">
    <location>
        <begin position="287"/>
        <end position="310"/>
    </location>
</feature>
<evidence type="ECO:0000256" key="2">
    <source>
        <dbReference type="ARBA" id="ARBA00022475"/>
    </source>
</evidence>
<keyword evidence="9" id="KW-1185">Reference proteome</keyword>
<feature type="transmembrane region" description="Helical" evidence="6">
    <location>
        <begin position="741"/>
        <end position="760"/>
    </location>
</feature>
<feature type="transmembrane region" description="Helical" evidence="6">
    <location>
        <begin position="514"/>
        <end position="533"/>
    </location>
</feature>
<feature type="domain" description="ABC3 transporter permease C-terminal" evidence="7">
    <location>
        <begin position="741"/>
        <end position="857"/>
    </location>
</feature>
<keyword evidence="5 6" id="KW-0472">Membrane</keyword>
<feature type="transmembrane region" description="Helical" evidence="6">
    <location>
        <begin position="459"/>
        <end position="480"/>
    </location>
</feature>
<gene>
    <name evidence="8" type="ORF">RM552_16240</name>
</gene>
<feature type="transmembrane region" description="Helical" evidence="6">
    <location>
        <begin position="331"/>
        <end position="354"/>
    </location>
</feature>
<protein>
    <submittedName>
        <fullName evidence="8">FtsX-like permease family protein</fullName>
    </submittedName>
</protein>
<dbReference type="EMBL" id="JAVRHX010000007">
    <property type="protein sequence ID" value="MDT0596406.1"/>
    <property type="molecule type" value="Genomic_DNA"/>
</dbReference>
<evidence type="ECO:0000256" key="5">
    <source>
        <dbReference type="ARBA" id="ARBA00023136"/>
    </source>
</evidence>
<comment type="subcellular location">
    <subcellularLocation>
        <location evidence="1">Cell membrane</location>
        <topology evidence="1">Multi-pass membrane protein</topology>
    </subcellularLocation>
</comment>
<feature type="transmembrane region" description="Helical" evidence="6">
    <location>
        <begin position="25"/>
        <end position="45"/>
    </location>
</feature>
<dbReference type="InterPro" id="IPR003838">
    <property type="entry name" value="ABC3_permease_C"/>
</dbReference>
<reference evidence="8 9" key="1">
    <citation type="submission" date="2023-09" db="EMBL/GenBank/DDBJ databases">
        <authorList>
            <person name="Rey-Velasco X."/>
        </authorList>
    </citation>
    <scope>NUCLEOTIDE SEQUENCE [LARGE SCALE GENOMIC DNA]</scope>
    <source>
        <strain evidence="8 9">P117</strain>
    </source>
</reference>
<dbReference type="Proteomes" id="UP001253545">
    <property type="component" value="Unassembled WGS sequence"/>
</dbReference>
<name>A0ABU2ZVK0_9ALTE</name>
<comment type="caution">
    <text evidence="8">The sequence shown here is derived from an EMBL/GenBank/DDBJ whole genome shotgun (WGS) entry which is preliminary data.</text>
</comment>
<organism evidence="8 9">
    <name type="scientific">Glaciecola petra</name>
    <dbReference type="NCBI Taxonomy" id="3075602"/>
    <lineage>
        <taxon>Bacteria</taxon>
        <taxon>Pseudomonadati</taxon>
        <taxon>Pseudomonadota</taxon>
        <taxon>Gammaproteobacteria</taxon>
        <taxon>Alteromonadales</taxon>
        <taxon>Alteromonadaceae</taxon>
        <taxon>Glaciecola</taxon>
    </lineage>
</organism>
<evidence type="ECO:0000256" key="1">
    <source>
        <dbReference type="ARBA" id="ARBA00004651"/>
    </source>
</evidence>
<dbReference type="PANTHER" id="PTHR30287">
    <property type="entry name" value="MEMBRANE COMPONENT OF PREDICTED ABC SUPERFAMILY METABOLITE UPTAKE TRANSPORTER"/>
    <property type="match status" value="1"/>
</dbReference>
<accession>A0ABU2ZVK0</accession>
<evidence type="ECO:0000313" key="9">
    <source>
        <dbReference type="Proteomes" id="UP001253545"/>
    </source>
</evidence>
<keyword evidence="3 6" id="KW-0812">Transmembrane</keyword>
<feature type="transmembrane region" description="Helical" evidence="6">
    <location>
        <begin position="781"/>
        <end position="811"/>
    </location>
</feature>
<feature type="transmembrane region" description="Helical" evidence="6">
    <location>
        <begin position="386"/>
        <end position="404"/>
    </location>
</feature>
<evidence type="ECO:0000259" key="7">
    <source>
        <dbReference type="Pfam" id="PF02687"/>
    </source>
</evidence>
<dbReference type="Pfam" id="PF02687">
    <property type="entry name" value="FtsX"/>
    <property type="match status" value="1"/>
</dbReference>
<dbReference type="PANTHER" id="PTHR30287:SF2">
    <property type="entry name" value="BLL1001 PROTEIN"/>
    <property type="match status" value="1"/>
</dbReference>
<dbReference type="InterPro" id="IPR038766">
    <property type="entry name" value="Membrane_comp_ABC_pdt"/>
</dbReference>
<dbReference type="RefSeq" id="WP_311369933.1">
    <property type="nucleotide sequence ID" value="NZ_JAVRHX010000007.1"/>
</dbReference>
<evidence type="ECO:0000256" key="3">
    <source>
        <dbReference type="ARBA" id="ARBA00022692"/>
    </source>
</evidence>
<sequence>MKKYSLLSTFVLVLLKSYKNSKFSLAMLMVSLIIGTSGLAAVLIVNNSAKQSISTNTHHIIPYANFKITALSNDKVISKQDYSNLKRAGFTNLVAVAQSRHHLYLNEEKVTERRITITGIDGFSLLLTAVANNTLNGDAHRNSARQNNQNNNALVQLPFTNNSALAHPNLITLINNKANDIKKVDTGTVSKIFSIRANEAEFFALPPLLPLQQASLGNDIVLDIHQYYALVPNAKIESLIWVSDVKAKNLADIKEKLSAALPSHLTLLELGPQNAQADITDSFHINLLAMSLLMFVVCLFIVLNAVNLLLSARIPWLKICRQLGIHAHTIFIVQLVEIVLLTLIATLIGVFLGYKLALVVSPSVQATIENIYQINVGFGELSISSLFLKVFSISLTGCICAVFMPMKALNKRLAYATQTLEGATNTLTKPLLFKYVLTLASIIMMTLAVGIFIFAEFLWLLLIGTALVILTGCCILLLSYPRLLRVLFKLIPHSLPLLQVSAKQTLALSAKTRIACCAFFIAATSNIGMNLMVDSFRSATVSWLDSRLASDYYLYYTGKTNIEEIGKQAGVKITARYERYTDYKNIRLQQFSYPTTSVFKDAMVFYKVDNVLEAWQAFENENGIFVNQQFAFHFDVSLGDAISLPHPSLEIDTTYIIKGVIYDFGSPSKQVLFPIRTFSESRATTNMYAVEADANSIAIFKSLLIESGIDAERALLSTQALLALSMEAFDRTFLITDGLNIITLLVAALSLACAIIVLMNEVRPQNMLIRSLGVSALKTQMLALFQYLLLCIVALIFATPFGILLSWILIYEINLQAFLWTYPLQINVHDIVEIYLVSLLVVLTVIAIPLFQAGKRPLIKDIRWLN</sequence>